<dbReference type="InterPro" id="IPR000531">
    <property type="entry name" value="Beta-barrel_TonB"/>
</dbReference>
<dbReference type="NCBIfam" id="TIGR04057">
    <property type="entry name" value="SusC_RagA_signa"/>
    <property type="match status" value="1"/>
</dbReference>
<feature type="domain" description="TonB-dependent receptor plug" evidence="12">
    <location>
        <begin position="116"/>
        <end position="244"/>
    </location>
</feature>
<dbReference type="Pfam" id="PF07715">
    <property type="entry name" value="Plug"/>
    <property type="match status" value="1"/>
</dbReference>
<dbReference type="InterPro" id="IPR036942">
    <property type="entry name" value="Beta-barrel_TonB_sf"/>
</dbReference>
<dbReference type="InterPro" id="IPR012910">
    <property type="entry name" value="Plug_dom"/>
</dbReference>
<keyword evidence="6 8" id="KW-0472">Membrane</keyword>
<keyword evidence="10" id="KW-0732">Signal</keyword>
<dbReference type="EMBL" id="QCXX01000004">
    <property type="protein sequence ID" value="PUV23393.1"/>
    <property type="molecule type" value="Genomic_DNA"/>
</dbReference>
<protein>
    <submittedName>
        <fullName evidence="13">SusC/RagA family TonB-linked outer membrane protein</fullName>
    </submittedName>
</protein>
<dbReference type="InterPro" id="IPR023996">
    <property type="entry name" value="TonB-dep_OMP_SusC/RagA"/>
</dbReference>
<evidence type="ECO:0000256" key="4">
    <source>
        <dbReference type="ARBA" id="ARBA00022692"/>
    </source>
</evidence>
<comment type="caution">
    <text evidence="13">The sequence shown here is derived from an EMBL/GenBank/DDBJ whole genome shotgun (WGS) entry which is preliminary data.</text>
</comment>
<evidence type="ECO:0000256" key="7">
    <source>
        <dbReference type="ARBA" id="ARBA00023237"/>
    </source>
</evidence>
<name>A0A363NRK3_9SPHI</name>
<dbReference type="Proteomes" id="UP000250831">
    <property type="component" value="Unassembled WGS sequence"/>
</dbReference>
<dbReference type="SUPFAM" id="SSF49464">
    <property type="entry name" value="Carboxypeptidase regulatory domain-like"/>
    <property type="match status" value="1"/>
</dbReference>
<dbReference type="Pfam" id="PF13715">
    <property type="entry name" value="CarbopepD_reg_2"/>
    <property type="match status" value="1"/>
</dbReference>
<keyword evidence="14" id="KW-1185">Reference proteome</keyword>
<keyword evidence="5 9" id="KW-0798">TonB box</keyword>
<dbReference type="SUPFAM" id="SSF56935">
    <property type="entry name" value="Porins"/>
    <property type="match status" value="1"/>
</dbReference>
<dbReference type="InterPro" id="IPR023997">
    <property type="entry name" value="TonB-dep_OMP_SusC/RagA_CS"/>
</dbReference>
<comment type="subcellular location">
    <subcellularLocation>
        <location evidence="1 8">Cell outer membrane</location>
        <topology evidence="1 8">Multi-pass membrane protein</topology>
    </subcellularLocation>
</comment>
<evidence type="ECO:0000256" key="9">
    <source>
        <dbReference type="RuleBase" id="RU003357"/>
    </source>
</evidence>
<dbReference type="AlphaFoldDB" id="A0A363NRK3"/>
<evidence type="ECO:0000313" key="13">
    <source>
        <dbReference type="EMBL" id="PUV23393.1"/>
    </source>
</evidence>
<evidence type="ECO:0000259" key="12">
    <source>
        <dbReference type="Pfam" id="PF07715"/>
    </source>
</evidence>
<gene>
    <name evidence="13" type="ORF">DCO56_15810</name>
</gene>
<evidence type="ECO:0000256" key="10">
    <source>
        <dbReference type="SAM" id="SignalP"/>
    </source>
</evidence>
<dbReference type="GO" id="GO:0009279">
    <property type="term" value="C:cell outer membrane"/>
    <property type="evidence" value="ECO:0007669"/>
    <property type="project" value="UniProtKB-SubCell"/>
</dbReference>
<evidence type="ECO:0000313" key="14">
    <source>
        <dbReference type="Proteomes" id="UP000250831"/>
    </source>
</evidence>
<dbReference type="RefSeq" id="WP_108634743.1">
    <property type="nucleotide sequence ID" value="NZ_QCXX01000004.1"/>
</dbReference>
<dbReference type="InterPro" id="IPR037066">
    <property type="entry name" value="Plug_dom_sf"/>
</dbReference>
<reference evidence="13 14" key="1">
    <citation type="submission" date="2018-04" db="EMBL/GenBank/DDBJ databases">
        <title>Sphingobacterium sp. M46 Genome.</title>
        <authorList>
            <person name="Cheng J."/>
            <person name="Li Y."/>
        </authorList>
    </citation>
    <scope>NUCLEOTIDE SEQUENCE [LARGE SCALE GENOMIC DNA]</scope>
    <source>
        <strain evidence="13 14">M46</strain>
    </source>
</reference>
<dbReference type="InterPro" id="IPR008969">
    <property type="entry name" value="CarboxyPept-like_regulatory"/>
</dbReference>
<organism evidence="13 14">
    <name type="scientific">Sphingobacterium athyrii</name>
    <dbReference type="NCBI Taxonomy" id="2152717"/>
    <lineage>
        <taxon>Bacteria</taxon>
        <taxon>Pseudomonadati</taxon>
        <taxon>Bacteroidota</taxon>
        <taxon>Sphingobacteriia</taxon>
        <taxon>Sphingobacteriales</taxon>
        <taxon>Sphingobacteriaceae</taxon>
        <taxon>Sphingobacterium</taxon>
    </lineage>
</organism>
<dbReference type="Gene3D" id="2.40.170.20">
    <property type="entry name" value="TonB-dependent receptor, beta-barrel domain"/>
    <property type="match status" value="1"/>
</dbReference>
<dbReference type="InterPro" id="IPR039426">
    <property type="entry name" value="TonB-dep_rcpt-like"/>
</dbReference>
<dbReference type="OrthoDB" id="9768177at2"/>
<evidence type="ECO:0000259" key="11">
    <source>
        <dbReference type="Pfam" id="PF00593"/>
    </source>
</evidence>
<dbReference type="Gene3D" id="2.170.130.10">
    <property type="entry name" value="TonB-dependent receptor, plug domain"/>
    <property type="match status" value="1"/>
</dbReference>
<sequence length="1053" mass="115372">MNKKLLLICSGVMLSTSLWAQTKTITGKVTNASDGGSMANVTVSIKGKPVSTQTNPDGSFTIKAEPGDILIFRAVGSKEKQQLVGSDATINISLTGSEEALEEVVVTAMGIKKEKKALGYAVQDIKSDELMKNKTANVVNSLAGKIAGVNVTQASGSAGAGAQIILRGGTSLERDNQPLFVVDGVIYDNSTVIGGNSAFDGAQATATSNSNRVMDINPEDIDNVSVLKGPAAAALYGSRAAAGAIIITTKKGQEGRTEIGFSSRFSNNWVNRLPEQQGKYKRGYYNSAGVLDDYTTQSWGEKFGNNDVVYNNVKDFFQHSTVFDNTVNLSGGSKNGSFYLSGSRFDQKGIVPNTSFDKTTFRFNGDQKFGKLTVGANVGYSLANTDKTLTSAGLWGSGGAGAMESLYSWSRSDNMRKYLNDDGTKYRMFEGRQPLESDVENPYWTINRNILGDNTERITGSINATMPIFDWWNLTYRVGMDSYLTKNSTIIGEGGAIKKPWQQGMMSESDFKYNYWSSNIMSNFNKKVGDFDLGALVGFFSEQTKTTNNRRMGYHFEAPGFYSFENIELANKQFSVNNTKKRLFGLYGEFRASYKNMLFLNVTGRNDWASTLPADNRSYFYPSVGGSFVFTELMKDSRPEWLDFGKLRASWARVGKDADPYVTNTYLWKPIQYLGGIVGLGNNWQKGNPYLRPETTGSFEIGAELRFFKGRLGIDYAYYTNNSYNQILSPRLAQSIGYIFASVNAGDIYNKGMELSLTGKPIVKKDFVWESTLNMSRNKGTVDNLLAGVNILYVTDVQVGNAKAASFNGGNFMGISGSQWTRTPDGKVVLDVNTGMPVSDNQVTYNIGNREPKLTGGFNNSLTYKNFNLSFLFDFRIGGDIYNGTDYAMTVGGMSKRTEDRDQLVLSGAIRNGGTNDAPVYEDKTFTFLADQMYDVKGVSTSGRKIIQDYWSDFYARESANFMVKTNWLRLRNISVAYNFSDGVLKNAGVSKVVKGLTATLTGTNLWLLTNYKGLDPEASAAGSGVRGSSSVGIDYNGVPSTAGVMFGLNFRF</sequence>
<evidence type="ECO:0000256" key="5">
    <source>
        <dbReference type="ARBA" id="ARBA00023077"/>
    </source>
</evidence>
<keyword evidence="4 8" id="KW-0812">Transmembrane</keyword>
<evidence type="ECO:0000256" key="3">
    <source>
        <dbReference type="ARBA" id="ARBA00022452"/>
    </source>
</evidence>
<evidence type="ECO:0000256" key="2">
    <source>
        <dbReference type="ARBA" id="ARBA00022448"/>
    </source>
</evidence>
<accession>A0A363NRK3</accession>
<feature type="domain" description="TonB-dependent receptor-like beta-barrel" evidence="11">
    <location>
        <begin position="422"/>
        <end position="820"/>
    </location>
</feature>
<dbReference type="Gene3D" id="2.60.40.1120">
    <property type="entry name" value="Carboxypeptidase-like, regulatory domain"/>
    <property type="match status" value="1"/>
</dbReference>
<evidence type="ECO:0000256" key="6">
    <source>
        <dbReference type="ARBA" id="ARBA00023136"/>
    </source>
</evidence>
<feature type="chain" id="PRO_5016992195" evidence="10">
    <location>
        <begin position="21"/>
        <end position="1053"/>
    </location>
</feature>
<evidence type="ECO:0000256" key="1">
    <source>
        <dbReference type="ARBA" id="ARBA00004571"/>
    </source>
</evidence>
<dbReference type="Pfam" id="PF00593">
    <property type="entry name" value="TonB_dep_Rec_b-barrel"/>
    <property type="match status" value="1"/>
</dbReference>
<proteinExistence type="inferred from homology"/>
<dbReference type="PROSITE" id="PS52016">
    <property type="entry name" value="TONB_DEPENDENT_REC_3"/>
    <property type="match status" value="1"/>
</dbReference>
<keyword evidence="7 8" id="KW-0998">Cell outer membrane</keyword>
<feature type="signal peptide" evidence="10">
    <location>
        <begin position="1"/>
        <end position="20"/>
    </location>
</feature>
<keyword evidence="3 8" id="KW-1134">Transmembrane beta strand</keyword>
<comment type="similarity">
    <text evidence="8 9">Belongs to the TonB-dependent receptor family.</text>
</comment>
<keyword evidence="2 8" id="KW-0813">Transport</keyword>
<dbReference type="NCBIfam" id="TIGR04056">
    <property type="entry name" value="OMP_RagA_SusC"/>
    <property type="match status" value="1"/>
</dbReference>
<evidence type="ECO:0000256" key="8">
    <source>
        <dbReference type="PROSITE-ProRule" id="PRU01360"/>
    </source>
</evidence>